<evidence type="ECO:0000313" key="1">
    <source>
        <dbReference type="EMBL" id="CAD6213976.1"/>
    </source>
</evidence>
<dbReference type="PANTHER" id="PTHR34591">
    <property type="entry name" value="OS03G0653100 PROTEIN-RELATED"/>
    <property type="match status" value="1"/>
</dbReference>
<dbReference type="AlphaFoldDB" id="A0A811N2B7"/>
<reference evidence="1" key="1">
    <citation type="submission" date="2020-10" db="EMBL/GenBank/DDBJ databases">
        <authorList>
            <person name="Han B."/>
            <person name="Lu T."/>
            <person name="Zhao Q."/>
            <person name="Huang X."/>
            <person name="Zhao Y."/>
        </authorList>
    </citation>
    <scope>NUCLEOTIDE SEQUENCE</scope>
</reference>
<evidence type="ECO:0008006" key="3">
    <source>
        <dbReference type="Google" id="ProtNLM"/>
    </source>
</evidence>
<sequence length="250" mass="28772">MSRCVCKSWLAIVDAHRLLWADLLPLLFSGFFMNFHDFYISEFFTPRSDVPSIPGKQDYLPKASSLSWGYIDGHCNGLVLVDSYDDNGDKNRYVLNPATQWLAPLPPCPPSPMEIKGTFKVEYLAYNPTKSTNFEFEVVSVTHFGRMCKPGDTHDHEIEQCEWPPSHKLEYPIPCYGAKIQEHWALRDINYYYDGYNSDHDMEAPMKTKLNGPFKLLKMRNLHGALMMNMDAMVGTWRFLGFIHGKKLSS</sequence>
<name>A0A811N2B7_9POAL</name>
<dbReference type="Proteomes" id="UP000604825">
    <property type="component" value="Unassembled WGS sequence"/>
</dbReference>
<proteinExistence type="predicted"/>
<gene>
    <name evidence="1" type="ORF">NCGR_LOCUS9450</name>
</gene>
<evidence type="ECO:0000313" key="2">
    <source>
        <dbReference type="Proteomes" id="UP000604825"/>
    </source>
</evidence>
<protein>
    <recommendedName>
        <fullName evidence="3">F-box domain-containing protein</fullName>
    </recommendedName>
</protein>
<dbReference type="PANTHER" id="PTHR34591:SF50">
    <property type="entry name" value="F-BOX DOMAIN-CONTAINING PROTEIN"/>
    <property type="match status" value="1"/>
</dbReference>
<dbReference type="EMBL" id="CAJGYO010000002">
    <property type="protein sequence ID" value="CAD6213976.1"/>
    <property type="molecule type" value="Genomic_DNA"/>
</dbReference>
<accession>A0A811N2B7</accession>
<keyword evidence="2" id="KW-1185">Reference proteome</keyword>
<organism evidence="1 2">
    <name type="scientific">Miscanthus lutarioriparius</name>
    <dbReference type="NCBI Taxonomy" id="422564"/>
    <lineage>
        <taxon>Eukaryota</taxon>
        <taxon>Viridiplantae</taxon>
        <taxon>Streptophyta</taxon>
        <taxon>Embryophyta</taxon>
        <taxon>Tracheophyta</taxon>
        <taxon>Spermatophyta</taxon>
        <taxon>Magnoliopsida</taxon>
        <taxon>Liliopsida</taxon>
        <taxon>Poales</taxon>
        <taxon>Poaceae</taxon>
        <taxon>PACMAD clade</taxon>
        <taxon>Panicoideae</taxon>
        <taxon>Andropogonodae</taxon>
        <taxon>Andropogoneae</taxon>
        <taxon>Saccharinae</taxon>
        <taxon>Miscanthus</taxon>
    </lineage>
</organism>
<comment type="caution">
    <text evidence="1">The sequence shown here is derived from an EMBL/GenBank/DDBJ whole genome shotgun (WGS) entry which is preliminary data.</text>
</comment>